<comment type="caution">
    <text evidence="2">The sequence shown here is derived from an EMBL/GenBank/DDBJ whole genome shotgun (WGS) entry which is preliminary data.</text>
</comment>
<evidence type="ECO:0000313" key="2">
    <source>
        <dbReference type="EMBL" id="MBD2200434.1"/>
    </source>
</evidence>
<evidence type="ECO:0000313" key="3">
    <source>
        <dbReference type="Proteomes" id="UP000658514"/>
    </source>
</evidence>
<dbReference type="EMBL" id="JACJQH010000089">
    <property type="protein sequence ID" value="MBD2200434.1"/>
    <property type="molecule type" value="Genomic_DNA"/>
</dbReference>
<evidence type="ECO:0000256" key="1">
    <source>
        <dbReference type="SAM" id="MobiDB-lite"/>
    </source>
</evidence>
<proteinExistence type="predicted"/>
<keyword evidence="3" id="KW-1185">Reference proteome</keyword>
<gene>
    <name evidence="2" type="ORF">H6G24_34065</name>
</gene>
<organism evidence="2 3">
    <name type="scientific">Calothrix parietina FACHB-288</name>
    <dbReference type="NCBI Taxonomy" id="2692896"/>
    <lineage>
        <taxon>Bacteria</taxon>
        <taxon>Bacillati</taxon>
        <taxon>Cyanobacteriota</taxon>
        <taxon>Cyanophyceae</taxon>
        <taxon>Nostocales</taxon>
        <taxon>Calotrichaceae</taxon>
        <taxon>Calothrix</taxon>
    </lineage>
</organism>
<feature type="region of interest" description="Disordered" evidence="1">
    <location>
        <begin position="193"/>
        <end position="212"/>
    </location>
</feature>
<sequence>MQDSFSASPLAIICLILLFSNYGCEKKASVETQLEIQNVQSTESNRLYKITGNTNLPESSRISVAAVRYLRPKAGQPGVLLNSHNSTQLSILARQIVEVKQGKWEADLKLWEVAPDGRFQEVWQGNQAQMKLTPESGVTFIATFDPAGQWEQSDNQKSAETPQLVTPELNGKLVRFTNEGEKYAQASQTLLLPLPTGKTTPPRLLPEEMNGGWGNRYQILPEPRVASTTSIPPAKTRQTNASMLPAEFLR</sequence>
<reference evidence="2 3" key="1">
    <citation type="journal article" date="2020" name="ISME J.">
        <title>Comparative genomics reveals insights into cyanobacterial evolution and habitat adaptation.</title>
        <authorList>
            <person name="Chen M.Y."/>
            <person name="Teng W.K."/>
            <person name="Zhao L."/>
            <person name="Hu C.X."/>
            <person name="Zhou Y.K."/>
            <person name="Han B.P."/>
            <person name="Song L.R."/>
            <person name="Shu W.S."/>
        </authorList>
    </citation>
    <scope>NUCLEOTIDE SEQUENCE [LARGE SCALE GENOMIC DNA]</scope>
    <source>
        <strain evidence="2 3">FACHB-288</strain>
    </source>
</reference>
<accession>A0ABR8AKW5</accession>
<dbReference type="Proteomes" id="UP000658514">
    <property type="component" value="Unassembled WGS sequence"/>
</dbReference>
<name>A0ABR8AKW5_9CYAN</name>
<feature type="compositionally biased region" description="Low complexity" evidence="1">
    <location>
        <begin position="193"/>
        <end position="202"/>
    </location>
</feature>
<protein>
    <submittedName>
        <fullName evidence="2">Uncharacterized protein</fullName>
    </submittedName>
</protein>